<dbReference type="InterPro" id="IPR036376">
    <property type="entry name" value="RuBisCO_lsu_C_sf"/>
</dbReference>
<dbReference type="OrthoDB" id="9770811at2"/>
<accession>B3EFP0</accession>
<proteinExistence type="inferred from homology"/>
<dbReference type="STRING" id="290315.Clim_1970"/>
<feature type="domain" description="Ribulose bisphosphate carboxylase large subunit ferrodoxin-like N-terminal" evidence="3">
    <location>
        <begin position="33"/>
        <end position="141"/>
    </location>
</feature>
<dbReference type="SUPFAM" id="SSF54966">
    <property type="entry name" value="RuBisCO, large subunit, small (N-terminal) domain"/>
    <property type="match status" value="1"/>
</dbReference>
<dbReference type="InterPro" id="IPR017443">
    <property type="entry name" value="RuBisCO_lsu_fd_N"/>
</dbReference>
<evidence type="ECO:0000259" key="3">
    <source>
        <dbReference type="Pfam" id="PF02788"/>
    </source>
</evidence>
<dbReference type="RefSeq" id="WP_012466871.1">
    <property type="nucleotide sequence ID" value="NC_010803.1"/>
</dbReference>
<dbReference type="SUPFAM" id="SSF51649">
    <property type="entry name" value="RuBisCo, C-terminal domain"/>
    <property type="match status" value="1"/>
</dbReference>
<dbReference type="Pfam" id="PF00016">
    <property type="entry name" value="RuBisCO_large"/>
    <property type="match status" value="1"/>
</dbReference>
<gene>
    <name evidence="4" type="ordered locus">Clim_1970</name>
</gene>
<dbReference type="Pfam" id="PF02788">
    <property type="entry name" value="RuBisCO_large_N"/>
    <property type="match status" value="1"/>
</dbReference>
<dbReference type="Gene3D" id="3.20.20.110">
    <property type="entry name" value="Ribulose bisphosphate carboxylase, large subunit, C-terminal domain"/>
    <property type="match status" value="1"/>
</dbReference>
<evidence type="ECO:0000256" key="1">
    <source>
        <dbReference type="RuleBase" id="RU003834"/>
    </source>
</evidence>
<dbReference type="InterPro" id="IPR033966">
    <property type="entry name" value="RuBisCO"/>
</dbReference>
<dbReference type="EMBL" id="CP001097">
    <property type="protein sequence ID" value="ACD91002.1"/>
    <property type="molecule type" value="Genomic_DNA"/>
</dbReference>
<dbReference type="GO" id="GO:0000287">
    <property type="term" value="F:magnesium ion binding"/>
    <property type="evidence" value="ECO:0007669"/>
    <property type="project" value="InterPro"/>
</dbReference>
<dbReference type="SFLD" id="SFLDS00014">
    <property type="entry name" value="RuBisCO"/>
    <property type="match status" value="1"/>
</dbReference>
<sequence>MNTEDIKGFFASPEQLDMADYLILDYYLECVGDIETALAHFCSEQSTAQWRRVGFDEDFRPLYAARVIHLTVEGELPELSYPVKHSETGPVHACRVTIAHPHRNFGPKLPNLLSAVCGEGAFFTPGVPVVKLLDITFPESYLNAFDGPKFGIEGIRDILQAYDRPIFFGVVKPNIGLKPSCFAEIAYQSWLGGLDIAKDDEMLADVDWSTLEERSRELGAARMRAEKETGEPKIYLANVTDEVDRLIEQHDIAVSNGANALLINALPVGLSAVRMLAKHTKVPLIGHFPFIAAFSRLEKYGVHSRVMTKLQRLAGLDSIIMPGFGSRMMTPEEEVMDNIRECLQDFGHIRTSLPVPGGSDSALTLETVYRKVGSFDFGFVPGRGIFGHPMGPKAGAASIRQAWEAIRQGVPIEIYAQGRPELQAMIDGAAAKQ</sequence>
<dbReference type="Proteomes" id="UP000008841">
    <property type="component" value="Chromosome"/>
</dbReference>
<comment type="similarity">
    <text evidence="1">Belongs to the RuBisCO large chain family.</text>
</comment>
<dbReference type="KEGG" id="cli:Clim_1970"/>
<feature type="domain" description="Ribulose bisphosphate carboxylase large subunit C-terminal" evidence="2">
    <location>
        <begin position="151"/>
        <end position="426"/>
    </location>
</feature>
<evidence type="ECO:0000259" key="2">
    <source>
        <dbReference type="Pfam" id="PF00016"/>
    </source>
</evidence>
<dbReference type="SFLD" id="SFLDG00301">
    <property type="entry name" value="RuBisCO-like_proteins"/>
    <property type="match status" value="1"/>
</dbReference>
<protein>
    <submittedName>
        <fullName evidence="4">Ribulose-bisphosphate carboxylase</fullName>
        <ecNumber evidence="4">4.1.1.39</ecNumber>
    </submittedName>
</protein>
<keyword evidence="4" id="KW-0456">Lyase</keyword>
<dbReference type="InterPro" id="IPR000685">
    <property type="entry name" value="RuBisCO_lsu_C"/>
</dbReference>
<evidence type="ECO:0000313" key="5">
    <source>
        <dbReference type="Proteomes" id="UP000008841"/>
    </source>
</evidence>
<dbReference type="Gene3D" id="3.30.70.150">
    <property type="entry name" value="RuBisCO large subunit, N-terminal domain"/>
    <property type="match status" value="1"/>
</dbReference>
<organism evidence="4 5">
    <name type="scientific">Chlorobium limicola (strain DSM 245 / NBRC 103803 / 6330)</name>
    <dbReference type="NCBI Taxonomy" id="290315"/>
    <lineage>
        <taxon>Bacteria</taxon>
        <taxon>Pseudomonadati</taxon>
        <taxon>Chlorobiota</taxon>
        <taxon>Chlorobiia</taxon>
        <taxon>Chlorobiales</taxon>
        <taxon>Chlorobiaceae</taxon>
        <taxon>Chlorobium/Pelodictyon group</taxon>
        <taxon>Chlorobium</taxon>
    </lineage>
</organism>
<dbReference type="GO" id="GO:0016984">
    <property type="term" value="F:ribulose-bisphosphate carboxylase activity"/>
    <property type="evidence" value="ECO:0007669"/>
    <property type="project" value="UniProtKB-EC"/>
</dbReference>
<dbReference type="AlphaFoldDB" id="B3EFP0"/>
<dbReference type="HOGENOM" id="CLU_031450_3_1_10"/>
<evidence type="ECO:0000313" key="4">
    <source>
        <dbReference type="EMBL" id="ACD91002.1"/>
    </source>
</evidence>
<dbReference type="PANTHER" id="PTHR42704:SF17">
    <property type="entry name" value="RIBULOSE BISPHOSPHATE CARBOXYLASE LARGE CHAIN"/>
    <property type="match status" value="1"/>
</dbReference>
<dbReference type="GO" id="GO:0015977">
    <property type="term" value="P:carbon fixation"/>
    <property type="evidence" value="ECO:0007669"/>
    <property type="project" value="InterPro"/>
</dbReference>
<dbReference type="eggNOG" id="COG1850">
    <property type="taxonomic scope" value="Bacteria"/>
</dbReference>
<name>B3EFP0_CHLL2</name>
<dbReference type="EC" id="4.1.1.39" evidence="4"/>
<reference evidence="4 5" key="1">
    <citation type="submission" date="2008-05" db="EMBL/GenBank/DDBJ databases">
        <title>Complete sequence of Chlorobium limicola DSM 245.</title>
        <authorList>
            <consortium name="US DOE Joint Genome Institute"/>
            <person name="Lucas S."/>
            <person name="Copeland A."/>
            <person name="Lapidus A."/>
            <person name="Glavina del Rio T."/>
            <person name="Dalin E."/>
            <person name="Tice H."/>
            <person name="Bruce D."/>
            <person name="Goodwin L."/>
            <person name="Pitluck S."/>
            <person name="Schmutz J."/>
            <person name="Larimer F."/>
            <person name="Land M."/>
            <person name="Hauser L."/>
            <person name="Kyrpides N."/>
            <person name="Ovchinnikova G."/>
            <person name="Zhao F."/>
            <person name="Li T."/>
            <person name="Liu Z."/>
            <person name="Overmann J."/>
            <person name="Bryant D.A."/>
            <person name="Richardson P."/>
        </authorList>
    </citation>
    <scope>NUCLEOTIDE SEQUENCE [LARGE SCALE GENOMIC DNA]</scope>
    <source>
        <strain evidence="5">DSM 245 / NBRC 103803 / 6330</strain>
    </source>
</reference>
<dbReference type="InterPro" id="IPR036422">
    <property type="entry name" value="RuBisCO_lsu_N_sf"/>
</dbReference>
<dbReference type="PANTHER" id="PTHR42704">
    <property type="entry name" value="RIBULOSE BISPHOSPHATE CARBOXYLASE"/>
    <property type="match status" value="1"/>
</dbReference>